<evidence type="ECO:0008006" key="6">
    <source>
        <dbReference type="Google" id="ProtNLM"/>
    </source>
</evidence>
<dbReference type="PANTHER" id="PTHR30244">
    <property type="entry name" value="TRANSAMINASE"/>
    <property type="match status" value="1"/>
</dbReference>
<sequence>MAIAGRYQMIPRLKPTLGWQELAALLPPAGEEEIQRFEQAFARLMGQKHAIAFPYGRTGLVLLLEALGLKEREVICPAYTCVVVPHAIVTSGNEPVFVDSQEEDFNMNLDLVPEAITEKTGAIVATSIFGYPVDLDRLDKIRQQHPQIPIIQDCAHSFAAEWKGRPVQQAGDAAIFGSNISKILTSIFGGMVTTDRDDLADKLRQLRKARIQPPTWQKAWRRRLYLAAIYPAFTAPIYGMTNALERSGLLNRFVKYYDEGIIEMPTDYLVGMTGVEAKVGQVQVGRYHDIIANRRQVAEFYDKHLQEIPNFILPPLVEGATYSHYVPRTEHRQQRMQYALKHGVQLGQIIEYCIPQMSAYRDRSGNRFACPVARQMAKTTVNLPVYLAKQGNQALKIVELLSKYNKI</sequence>
<keyword evidence="5" id="KW-1185">Reference proteome</keyword>
<dbReference type="PANTHER" id="PTHR30244:SF34">
    <property type="entry name" value="DTDP-4-AMINO-4,6-DIDEOXYGALACTOSE TRANSAMINASE"/>
    <property type="match status" value="1"/>
</dbReference>
<dbReference type="Gene3D" id="3.90.1150.10">
    <property type="entry name" value="Aspartate Aminotransferase, domain 1"/>
    <property type="match status" value="1"/>
</dbReference>
<dbReference type="InterPro" id="IPR015421">
    <property type="entry name" value="PyrdxlP-dep_Trfase_major"/>
</dbReference>
<evidence type="ECO:0000256" key="2">
    <source>
        <dbReference type="PIRSR" id="PIRSR000390-2"/>
    </source>
</evidence>
<dbReference type="Gene3D" id="3.40.640.10">
    <property type="entry name" value="Type I PLP-dependent aspartate aminotransferase-like (Major domain)"/>
    <property type="match status" value="1"/>
</dbReference>
<organism evidence="4 5">
    <name type="scientific">Oxynema aestuarii AP17</name>
    <dbReference type="NCBI Taxonomy" id="2064643"/>
    <lineage>
        <taxon>Bacteria</taxon>
        <taxon>Bacillati</taxon>
        <taxon>Cyanobacteriota</taxon>
        <taxon>Cyanophyceae</taxon>
        <taxon>Oscillatoriophycideae</taxon>
        <taxon>Oscillatoriales</taxon>
        <taxon>Oscillatoriaceae</taxon>
        <taxon>Oxynema</taxon>
        <taxon>Oxynema aestuarii</taxon>
    </lineage>
</organism>
<dbReference type="InterPro" id="IPR015422">
    <property type="entry name" value="PyrdxlP-dep_Trfase_small"/>
</dbReference>
<comment type="similarity">
    <text evidence="3">Belongs to the DegT/DnrJ/EryC1 family.</text>
</comment>
<gene>
    <name evidence="4" type="ORF">HCG48_01210</name>
</gene>
<dbReference type="SUPFAM" id="SSF53383">
    <property type="entry name" value="PLP-dependent transferases"/>
    <property type="match status" value="1"/>
</dbReference>
<protein>
    <recommendedName>
        <fullName evidence="6">DegT/DnrJ/EryC1/StrS aminotransferase family protein</fullName>
    </recommendedName>
</protein>
<evidence type="ECO:0000313" key="5">
    <source>
        <dbReference type="Proteomes" id="UP000500857"/>
    </source>
</evidence>
<name>A0A6H1TRZ9_9CYAN</name>
<dbReference type="RefSeq" id="WP_168567529.1">
    <property type="nucleotide sequence ID" value="NZ_CP051167.1"/>
</dbReference>
<dbReference type="InterPro" id="IPR015424">
    <property type="entry name" value="PyrdxlP-dep_Trfase"/>
</dbReference>
<evidence type="ECO:0000256" key="3">
    <source>
        <dbReference type="RuleBase" id="RU004508"/>
    </source>
</evidence>
<evidence type="ECO:0000256" key="1">
    <source>
        <dbReference type="PIRSR" id="PIRSR000390-1"/>
    </source>
</evidence>
<dbReference type="Pfam" id="PF01041">
    <property type="entry name" value="DegT_DnrJ_EryC1"/>
    <property type="match status" value="1"/>
</dbReference>
<dbReference type="EMBL" id="CP051167">
    <property type="protein sequence ID" value="QIZ69372.1"/>
    <property type="molecule type" value="Genomic_DNA"/>
</dbReference>
<feature type="active site" description="Proton acceptor" evidence="1">
    <location>
        <position position="182"/>
    </location>
</feature>
<feature type="modified residue" description="N6-(pyridoxal phosphate)lysine" evidence="2">
    <location>
        <position position="182"/>
    </location>
</feature>
<dbReference type="InterPro" id="IPR000653">
    <property type="entry name" value="DegT/StrS_aminotransferase"/>
</dbReference>
<accession>A0A6H1TRZ9</accession>
<dbReference type="Proteomes" id="UP000500857">
    <property type="component" value="Chromosome"/>
</dbReference>
<dbReference type="KEGG" id="oxy:HCG48_01210"/>
<dbReference type="GO" id="GO:0030170">
    <property type="term" value="F:pyridoxal phosphate binding"/>
    <property type="evidence" value="ECO:0007669"/>
    <property type="project" value="TreeGrafter"/>
</dbReference>
<keyword evidence="2 3" id="KW-0663">Pyridoxal phosphate</keyword>
<dbReference type="GO" id="GO:0008483">
    <property type="term" value="F:transaminase activity"/>
    <property type="evidence" value="ECO:0007669"/>
    <property type="project" value="TreeGrafter"/>
</dbReference>
<evidence type="ECO:0000313" key="4">
    <source>
        <dbReference type="EMBL" id="QIZ69372.1"/>
    </source>
</evidence>
<reference evidence="4 5" key="1">
    <citation type="submission" date="2020-04" db="EMBL/GenBank/DDBJ databases">
        <authorList>
            <person name="Basu S."/>
            <person name="Maruthanayagam V."/>
            <person name="Chakraborty S."/>
            <person name="Pramanik A."/>
            <person name="Mukherjee J."/>
            <person name="Brink B."/>
        </authorList>
    </citation>
    <scope>NUCLEOTIDE SEQUENCE [LARGE SCALE GENOMIC DNA]</scope>
    <source>
        <strain evidence="4 5">AP17</strain>
    </source>
</reference>
<dbReference type="AlphaFoldDB" id="A0A6H1TRZ9"/>
<proteinExistence type="inferred from homology"/>
<dbReference type="GO" id="GO:0000271">
    <property type="term" value="P:polysaccharide biosynthetic process"/>
    <property type="evidence" value="ECO:0007669"/>
    <property type="project" value="TreeGrafter"/>
</dbReference>
<dbReference type="PIRSF" id="PIRSF000390">
    <property type="entry name" value="PLP_StrS"/>
    <property type="match status" value="1"/>
</dbReference>